<dbReference type="HOGENOM" id="CLU_2354974_0_0_7"/>
<reference evidence="2" key="2">
    <citation type="submission" date="2012-03" db="EMBL/GenBank/DDBJ databases">
        <title>Genome sequence of the fruiting myxobacterium Corallococcus coralloides DSM 2259.</title>
        <authorList>
            <person name="Huntley S."/>
            <person name="Zhang Y."/>
            <person name="Treuner-Lange A."/>
            <person name="Sensen C.W."/>
            <person name="Sogaard-Andersen L."/>
        </authorList>
    </citation>
    <scope>NUCLEOTIDE SEQUENCE [LARGE SCALE GENOMIC DNA]</scope>
    <source>
        <strain evidence="2">ATCC 25202 / DSM 2259 / NBRC 100086 / M2</strain>
    </source>
</reference>
<dbReference type="eggNOG" id="COG0500">
    <property type="taxonomic scope" value="Bacteria"/>
</dbReference>
<dbReference type="EMBL" id="CP003389">
    <property type="protein sequence ID" value="AFE04372.1"/>
    <property type="molecule type" value="Genomic_DNA"/>
</dbReference>
<organism evidence="1 2">
    <name type="scientific">Corallococcus coralloides (strain ATCC 25202 / DSM 2259 / NBRC 100086 / M2)</name>
    <name type="common">Myxococcus coralloides</name>
    <dbReference type="NCBI Taxonomy" id="1144275"/>
    <lineage>
        <taxon>Bacteria</taxon>
        <taxon>Pseudomonadati</taxon>
        <taxon>Myxococcota</taxon>
        <taxon>Myxococcia</taxon>
        <taxon>Myxococcales</taxon>
        <taxon>Cystobacterineae</taxon>
        <taxon>Myxococcaceae</taxon>
        <taxon>Corallococcus</taxon>
    </lineage>
</organism>
<accession>H8MG66</accession>
<sequence length="96" mass="10044">MAHIARALKPGAAFLFTSGDAHGSIHGEPMNGMPFLDSSYRVDGDGDLLRAHGFTLEATHADSCEAVCFLSRKTGCGGFSPSAIPWTEAFLGAQST</sequence>
<evidence type="ECO:0000313" key="2">
    <source>
        <dbReference type="Proteomes" id="UP000007587"/>
    </source>
</evidence>
<dbReference type="AlphaFoldDB" id="H8MG66"/>
<reference evidence="1 2" key="1">
    <citation type="journal article" date="2012" name="J. Bacteriol.">
        <title>Complete Genome Sequence of the Fruiting Myxobacterium Corallococcus coralloides DSM 2259.</title>
        <authorList>
            <person name="Huntley S."/>
            <person name="Zhang Y."/>
            <person name="Treuner-Lange A."/>
            <person name="Kneip S."/>
            <person name="Sensen C.W."/>
            <person name="Sogaard-Andersen L."/>
        </authorList>
    </citation>
    <scope>NUCLEOTIDE SEQUENCE [LARGE SCALE GENOMIC DNA]</scope>
    <source>
        <strain evidence="2">ATCC 25202 / DSM 2259 / NBRC 100086 / M2</strain>
    </source>
</reference>
<gene>
    <name evidence="1" type="ordered locus">COCOR_01907</name>
</gene>
<dbReference type="Proteomes" id="UP000007587">
    <property type="component" value="Chromosome"/>
</dbReference>
<dbReference type="InParanoid" id="H8MG66"/>
<name>H8MG66_CORCM</name>
<evidence type="ECO:0000313" key="1">
    <source>
        <dbReference type="EMBL" id="AFE04372.1"/>
    </source>
</evidence>
<proteinExistence type="predicted"/>
<protein>
    <submittedName>
        <fullName evidence="1">Dihydrofolate reductase</fullName>
    </submittedName>
</protein>
<keyword evidence="2" id="KW-1185">Reference proteome</keyword>
<dbReference type="KEGG" id="ccx:COCOR_01907"/>